<name>A0A1S1YSW8_FLAPC</name>
<sequence length="59" mass="6983">MPKYKKSSQRNLIIMSILTLFTLTIALVTEKRLKSNHNKEALIVEGVMNQNHLKWKYMH</sequence>
<protein>
    <submittedName>
        <fullName evidence="2">Uncharacterized protein</fullName>
    </submittedName>
</protein>
<keyword evidence="1" id="KW-1133">Transmembrane helix</keyword>
<organism evidence="2 3">
    <name type="scientific">Flammeovirga pacifica</name>
    <dbReference type="NCBI Taxonomy" id="915059"/>
    <lineage>
        <taxon>Bacteria</taxon>
        <taxon>Pseudomonadati</taxon>
        <taxon>Bacteroidota</taxon>
        <taxon>Cytophagia</taxon>
        <taxon>Cytophagales</taxon>
        <taxon>Flammeovirgaceae</taxon>
        <taxon>Flammeovirga</taxon>
    </lineage>
</organism>
<dbReference type="EMBL" id="JRYR02000002">
    <property type="protein sequence ID" value="OHX64096.1"/>
    <property type="molecule type" value="Genomic_DNA"/>
</dbReference>
<evidence type="ECO:0000313" key="3">
    <source>
        <dbReference type="Proteomes" id="UP000179797"/>
    </source>
</evidence>
<keyword evidence="3" id="KW-1185">Reference proteome</keyword>
<dbReference type="AlphaFoldDB" id="A0A1S1YSW8"/>
<dbReference type="STRING" id="915059.NH26_21045"/>
<proteinExistence type="predicted"/>
<evidence type="ECO:0000256" key="1">
    <source>
        <dbReference type="SAM" id="Phobius"/>
    </source>
</evidence>
<keyword evidence="1" id="KW-0812">Transmembrane</keyword>
<accession>A0A1S1YSW8</accession>
<dbReference type="Proteomes" id="UP000179797">
    <property type="component" value="Unassembled WGS sequence"/>
</dbReference>
<keyword evidence="1" id="KW-0472">Membrane</keyword>
<gene>
    <name evidence="2" type="ORF">NH26_21045</name>
</gene>
<reference evidence="2 3" key="1">
    <citation type="journal article" date="2012" name="Int. J. Syst. Evol. Microbiol.">
        <title>Flammeovirga pacifica sp. nov., isolated from deep-sea sediment.</title>
        <authorList>
            <person name="Xu H."/>
            <person name="Fu Y."/>
            <person name="Yang N."/>
            <person name="Ding Z."/>
            <person name="Lai Q."/>
            <person name="Zeng R."/>
        </authorList>
    </citation>
    <scope>NUCLEOTIDE SEQUENCE [LARGE SCALE GENOMIC DNA]</scope>
    <source>
        <strain evidence="3">DSM 24597 / LMG 26175 / WPAGA1</strain>
    </source>
</reference>
<evidence type="ECO:0000313" key="2">
    <source>
        <dbReference type="EMBL" id="OHX64096.1"/>
    </source>
</evidence>
<feature type="transmembrane region" description="Helical" evidence="1">
    <location>
        <begin position="12"/>
        <end position="29"/>
    </location>
</feature>
<comment type="caution">
    <text evidence="2">The sequence shown here is derived from an EMBL/GenBank/DDBJ whole genome shotgun (WGS) entry which is preliminary data.</text>
</comment>